<dbReference type="EMBL" id="CP154858">
    <property type="protein sequence ID" value="XDT72797.1"/>
    <property type="molecule type" value="Genomic_DNA"/>
</dbReference>
<dbReference type="InterPro" id="IPR038706">
    <property type="entry name" value="Type_VI_SciN-like_sf"/>
</dbReference>
<sequence length="159" mass="17283">MTGLRHHLAVLVWILASLAMTGCAGWIRSDTTKLDLRMTAGADLNPDLSGRPSPVVIRIFELKAPSLFANADFVALYEYTQDTLGVDLVRSEELVLAPGESRHFKYALAPETNFVGVMAAYRDISQANWRQILPVAAGERNKAQLIMDARGISAVGAGQ</sequence>
<dbReference type="InterPro" id="IPR017734">
    <property type="entry name" value="T6SS_SciN"/>
</dbReference>
<reference evidence="1" key="1">
    <citation type="submission" date="2024-05" db="EMBL/GenBank/DDBJ databases">
        <title>Genome sequencing of novel strain.</title>
        <authorList>
            <person name="Ganbat D."/>
            <person name="Ganbat S."/>
            <person name="Lee S.-J."/>
        </authorList>
    </citation>
    <scope>NUCLEOTIDE SEQUENCE</scope>
    <source>
        <strain evidence="1">SMD15-11</strain>
    </source>
</reference>
<dbReference type="PANTHER" id="PTHR37625:SF4">
    <property type="entry name" value="OUTER MEMBRANE LIPOPROTEIN"/>
    <property type="match status" value="1"/>
</dbReference>
<dbReference type="AlphaFoldDB" id="A0AB39UXX9"/>
<protein>
    <submittedName>
        <fullName evidence="1">Type VI secretion system lipoprotein TssJ</fullName>
    </submittedName>
</protein>
<gene>
    <name evidence="1" type="primary">tssJ</name>
    <name evidence="1" type="ORF">AAIA72_02080</name>
</gene>
<keyword evidence="1" id="KW-0449">Lipoprotein</keyword>
<dbReference type="PANTHER" id="PTHR37625">
    <property type="entry name" value="OUTER MEMBRANE LIPOPROTEIN-RELATED"/>
    <property type="match status" value="1"/>
</dbReference>
<dbReference type="RefSeq" id="WP_369601801.1">
    <property type="nucleotide sequence ID" value="NZ_CP154858.1"/>
</dbReference>
<dbReference type="KEGG" id="tcd:AAIA72_02080"/>
<evidence type="ECO:0000313" key="1">
    <source>
        <dbReference type="EMBL" id="XDT72797.1"/>
    </source>
</evidence>
<name>A0AB39UXX9_9GAMM</name>
<dbReference type="Gene3D" id="2.60.40.4150">
    <property type="entry name" value="Type VI secretion system, lipoprotein SciN"/>
    <property type="match status" value="1"/>
</dbReference>
<organism evidence="1">
    <name type="scientific">Thermohahella caldifontis</name>
    <dbReference type="NCBI Taxonomy" id="3142973"/>
    <lineage>
        <taxon>Bacteria</taxon>
        <taxon>Pseudomonadati</taxon>
        <taxon>Pseudomonadota</taxon>
        <taxon>Gammaproteobacteria</taxon>
        <taxon>Oceanospirillales</taxon>
        <taxon>Hahellaceae</taxon>
        <taxon>Thermohahella</taxon>
    </lineage>
</organism>
<proteinExistence type="predicted"/>
<dbReference type="NCBIfam" id="TIGR03352">
    <property type="entry name" value="VI_chp_3"/>
    <property type="match status" value="1"/>
</dbReference>
<accession>A0AB39UXX9</accession>
<dbReference type="Pfam" id="PF12790">
    <property type="entry name" value="T6SS-SciN"/>
    <property type="match status" value="1"/>
</dbReference>
<dbReference type="PROSITE" id="PS51257">
    <property type="entry name" value="PROKAR_LIPOPROTEIN"/>
    <property type="match status" value="1"/>
</dbReference>